<reference evidence="1" key="1">
    <citation type="submission" date="2020-09" db="EMBL/GenBank/DDBJ databases">
        <title>New species isolated from human feces.</title>
        <authorList>
            <person name="Kitahara M."/>
            <person name="Shigeno Y."/>
            <person name="Shime M."/>
            <person name="Matsumoto Y."/>
            <person name="Nakamura S."/>
            <person name="Motooka D."/>
            <person name="Fukuoka S."/>
            <person name="Nishikawa H."/>
            <person name="Benno Y."/>
        </authorList>
    </citation>
    <scope>NUCLEOTIDE SEQUENCE</scope>
    <source>
        <strain evidence="1">MM59</strain>
    </source>
</reference>
<gene>
    <name evidence="1" type="ORF">MM59RIKEN_12840</name>
</gene>
<organism evidence="1 2">
    <name type="scientific">Pusillibacter faecalis</name>
    <dbReference type="NCBI Taxonomy" id="2714358"/>
    <lineage>
        <taxon>Bacteria</taxon>
        <taxon>Bacillati</taxon>
        <taxon>Bacillota</taxon>
        <taxon>Clostridia</taxon>
        <taxon>Eubacteriales</taxon>
        <taxon>Oscillospiraceae</taxon>
        <taxon>Pusillibacter</taxon>
    </lineage>
</organism>
<dbReference type="Proteomes" id="UP000679848">
    <property type="component" value="Chromosome"/>
</dbReference>
<dbReference type="EMBL" id="AP023420">
    <property type="protein sequence ID" value="BCK83965.1"/>
    <property type="molecule type" value="Genomic_DNA"/>
</dbReference>
<protein>
    <submittedName>
        <fullName evidence="1">Uncharacterized protein</fullName>
    </submittedName>
</protein>
<name>A0A810QBN1_9FIRM</name>
<accession>A0A810QBN1</accession>
<proteinExistence type="predicted"/>
<dbReference type="AlphaFoldDB" id="A0A810QBN1"/>
<sequence>MQNFCNLGSEIAHVVEAVDDLLVWDRKRLDRLPDKGQVLPLIGWQGSGAPEETKTLRSTEI</sequence>
<keyword evidence="2" id="KW-1185">Reference proteome</keyword>
<evidence type="ECO:0000313" key="2">
    <source>
        <dbReference type="Proteomes" id="UP000679848"/>
    </source>
</evidence>
<dbReference type="KEGG" id="pfaa:MM59RIKEN_12840"/>
<evidence type="ECO:0000313" key="1">
    <source>
        <dbReference type="EMBL" id="BCK83965.1"/>
    </source>
</evidence>